<dbReference type="Proteomes" id="UP000006263">
    <property type="component" value="Unassembled WGS sequence"/>
</dbReference>
<dbReference type="InterPro" id="IPR016167">
    <property type="entry name" value="FAD-bd_PCMH_sub1"/>
</dbReference>
<dbReference type="GO" id="GO:1903457">
    <property type="term" value="P:lactate catabolic process"/>
    <property type="evidence" value="ECO:0007669"/>
    <property type="project" value="TreeGrafter"/>
</dbReference>
<evidence type="ECO:0000256" key="2">
    <source>
        <dbReference type="ARBA" id="ARBA00022630"/>
    </source>
</evidence>
<dbReference type="SUPFAM" id="SSF55103">
    <property type="entry name" value="FAD-linked oxidases, C-terminal domain"/>
    <property type="match status" value="1"/>
</dbReference>
<dbReference type="GO" id="GO:0008720">
    <property type="term" value="F:D-lactate dehydrogenase (NAD+) activity"/>
    <property type="evidence" value="ECO:0007669"/>
    <property type="project" value="TreeGrafter"/>
</dbReference>
<dbReference type="Pfam" id="PF01565">
    <property type="entry name" value="FAD_binding_4"/>
    <property type="match status" value="1"/>
</dbReference>
<dbReference type="InterPro" id="IPR036318">
    <property type="entry name" value="FAD-bd_PCMH-like_sf"/>
</dbReference>
<dbReference type="PROSITE" id="PS51387">
    <property type="entry name" value="FAD_PCMH"/>
    <property type="match status" value="1"/>
</dbReference>
<evidence type="ECO:0000256" key="1">
    <source>
        <dbReference type="ARBA" id="ARBA00008000"/>
    </source>
</evidence>
<gene>
    <name evidence="5" type="ORF">GMES_1012</name>
</gene>
<dbReference type="SUPFAM" id="SSF56176">
    <property type="entry name" value="FAD-binding/transporter-associated domain-like"/>
    <property type="match status" value="1"/>
</dbReference>
<dbReference type="GO" id="GO:0004458">
    <property type="term" value="F:D-lactate dehydrogenase (cytochrome) activity"/>
    <property type="evidence" value="ECO:0007669"/>
    <property type="project" value="TreeGrafter"/>
</dbReference>
<feature type="domain" description="FAD-binding PCMH-type" evidence="4">
    <location>
        <begin position="35"/>
        <end position="231"/>
    </location>
</feature>
<evidence type="ECO:0000313" key="6">
    <source>
        <dbReference type="Proteomes" id="UP000006263"/>
    </source>
</evidence>
<dbReference type="PANTHER" id="PTHR11748">
    <property type="entry name" value="D-LACTATE DEHYDROGENASE"/>
    <property type="match status" value="1"/>
</dbReference>
<dbReference type="EMBL" id="BAEP01000021">
    <property type="protein sequence ID" value="GAC23311.1"/>
    <property type="molecule type" value="Genomic_DNA"/>
</dbReference>
<organism evidence="5 6">
    <name type="scientific">Paraglaciecola mesophila KMM 241</name>
    <dbReference type="NCBI Taxonomy" id="1128912"/>
    <lineage>
        <taxon>Bacteria</taxon>
        <taxon>Pseudomonadati</taxon>
        <taxon>Pseudomonadota</taxon>
        <taxon>Gammaproteobacteria</taxon>
        <taxon>Alteromonadales</taxon>
        <taxon>Alteromonadaceae</taxon>
        <taxon>Paraglaciecola</taxon>
    </lineage>
</organism>
<dbReference type="Gene3D" id="3.30.465.10">
    <property type="match status" value="1"/>
</dbReference>
<dbReference type="Gene3D" id="3.30.43.10">
    <property type="entry name" value="Uridine Diphospho-n-acetylenolpyruvylglucosamine Reductase, domain 2"/>
    <property type="match status" value="1"/>
</dbReference>
<protein>
    <submittedName>
        <fullName evidence="5">FAD-binding protein</fullName>
    </submittedName>
</protein>
<dbReference type="PANTHER" id="PTHR11748:SF111">
    <property type="entry name" value="D-LACTATE DEHYDROGENASE, MITOCHONDRIAL-RELATED"/>
    <property type="match status" value="1"/>
</dbReference>
<evidence type="ECO:0000259" key="4">
    <source>
        <dbReference type="PROSITE" id="PS51387"/>
    </source>
</evidence>
<dbReference type="GO" id="GO:0071949">
    <property type="term" value="F:FAD binding"/>
    <property type="evidence" value="ECO:0007669"/>
    <property type="project" value="InterPro"/>
</dbReference>
<evidence type="ECO:0000256" key="3">
    <source>
        <dbReference type="ARBA" id="ARBA00022827"/>
    </source>
</evidence>
<dbReference type="Gene3D" id="3.40.462.10">
    <property type="entry name" value="FAD-linked oxidases, C-terminal domain"/>
    <property type="match status" value="1"/>
</dbReference>
<dbReference type="InterPro" id="IPR016169">
    <property type="entry name" value="FAD-bd_PCMH_sub2"/>
</dbReference>
<keyword evidence="3" id="KW-0274">FAD</keyword>
<dbReference type="InterPro" id="IPR016170">
    <property type="entry name" value="Cytok_DH_C_sf"/>
</dbReference>
<comment type="caution">
    <text evidence="5">The sequence shown here is derived from an EMBL/GenBank/DDBJ whole genome shotgun (WGS) entry which is preliminary data.</text>
</comment>
<evidence type="ECO:0000313" key="5">
    <source>
        <dbReference type="EMBL" id="GAC23311.1"/>
    </source>
</evidence>
<dbReference type="RefSeq" id="WP_006991462.1">
    <property type="nucleotide sequence ID" value="NZ_BAEP01000021.1"/>
</dbReference>
<dbReference type="InterPro" id="IPR016166">
    <property type="entry name" value="FAD-bd_PCMH"/>
</dbReference>
<keyword evidence="2" id="KW-0285">Flavoprotein</keyword>
<sequence length="541" mass="60114">MDVKELIQTAISKEEAAVFEQVQATELYGKTTFSTDIHIDLAVKIFDEAAIPKLLHLANELKLHLYPVSTGNNWGYGSVQNTPVTGMRIVVDLSPLKTIIPNNKKAGLVTVQPGVTQQDLFDFLQENDWPFMVPVTGAGPHCSILGNALERGYGITPRTDHFAAANALKAYLPHPNLCHTKFESAVSALDGSSDDYIDKTFKWGLGPYIDGLFTQSNFGIVTEMTIRLAPKPKHFSAFYLQVFDLEKFTDAVALIEQTLLESDGIVGSINLMDRRRLVSMVAQNPNGQGQHSVMTDRQVEAIASEQRLPHWMIVGTIYGSKKVVSGTQKQFKRRAKHLGQLNFSNSWLINVAKFVVNLPLPSIGAIDKIRAQLSTLDEGIEIMLGKPNQVALPLAYWRNPRIKVNKANALLPDKDKCGLLWYAPLIKMSPEVLTDFVAFVRKTTPKFGIEPLVTFTNHKHDCIDSTVPLVFDLENPEAVSAAHNCLEELFIEGCKKGFVPYRISTTQQATLSSDDIFWQTTTVLKQAIDPNNILAPNRYNP</sequence>
<dbReference type="eggNOG" id="COG0277">
    <property type="taxonomic scope" value="Bacteria"/>
</dbReference>
<dbReference type="InterPro" id="IPR006094">
    <property type="entry name" value="Oxid_FAD_bind_N"/>
</dbReference>
<reference evidence="5 6" key="1">
    <citation type="journal article" date="2017" name="Antonie Van Leeuwenhoek">
        <title>Rhizobium rhizosphaerae sp. nov., a novel species isolated from rice rhizosphere.</title>
        <authorList>
            <person name="Zhao J.J."/>
            <person name="Zhang J."/>
            <person name="Zhang R.J."/>
            <person name="Zhang C.W."/>
            <person name="Yin H.Q."/>
            <person name="Zhang X.X."/>
        </authorList>
    </citation>
    <scope>NUCLEOTIDE SEQUENCE [LARGE SCALE GENOMIC DNA]</scope>
    <source>
        <strain evidence="5 6">KMM 241</strain>
    </source>
</reference>
<accession>K6YH92</accession>
<dbReference type="InterPro" id="IPR016164">
    <property type="entry name" value="FAD-linked_Oxase-like_C"/>
</dbReference>
<dbReference type="AlphaFoldDB" id="K6YH92"/>
<comment type="similarity">
    <text evidence="1">Belongs to the FAD-binding oxidoreductase/transferase type 4 family.</text>
</comment>
<name>K6YH92_9ALTE</name>
<dbReference type="OrthoDB" id="9811557at2"/>
<proteinExistence type="inferred from homology"/>